<dbReference type="NCBIfam" id="TIGR02071">
    <property type="entry name" value="PBP_1b"/>
    <property type="match status" value="1"/>
</dbReference>
<keyword evidence="18 23" id="KW-0961">Cell wall biogenesis/degradation</keyword>
<dbReference type="InterPro" id="IPR001264">
    <property type="entry name" value="Glyco_trans_51"/>
</dbReference>
<evidence type="ECO:0000256" key="24">
    <source>
        <dbReference type="PIRSR" id="PIRSR002799-1"/>
    </source>
</evidence>
<feature type="active site" description="Acyl-ester intermediate; for transpeptidase activity" evidence="24">
    <location>
        <position position="460"/>
    </location>
</feature>
<keyword evidence="7" id="KW-1003">Cell membrane</keyword>
<keyword evidence="17" id="KW-0511">Multifunctional enzyme</keyword>
<evidence type="ECO:0000259" key="26">
    <source>
        <dbReference type="Pfam" id="PF00905"/>
    </source>
</evidence>
<evidence type="ECO:0000256" key="3">
    <source>
        <dbReference type="ARBA" id="ARBA00004752"/>
    </source>
</evidence>
<evidence type="ECO:0000256" key="4">
    <source>
        <dbReference type="ARBA" id="ARBA00007090"/>
    </source>
</evidence>
<dbReference type="GO" id="GO:0046677">
    <property type="term" value="P:response to antibiotic"/>
    <property type="evidence" value="ECO:0007669"/>
    <property type="project" value="UniProtKB-UniRule"/>
</dbReference>
<organism evidence="29 30">
    <name type="scientific">Solimonas marina</name>
    <dbReference type="NCBI Taxonomy" id="2714601"/>
    <lineage>
        <taxon>Bacteria</taxon>
        <taxon>Pseudomonadati</taxon>
        <taxon>Pseudomonadota</taxon>
        <taxon>Gammaproteobacteria</taxon>
        <taxon>Nevskiales</taxon>
        <taxon>Nevskiaceae</taxon>
        <taxon>Solimonas</taxon>
    </lineage>
</organism>
<accession>A0A969WD01</accession>
<dbReference type="PIRSF" id="PIRSF002799">
    <property type="entry name" value="PBP_1b"/>
    <property type="match status" value="1"/>
</dbReference>
<name>A0A969WD01_9GAMM</name>
<evidence type="ECO:0000259" key="27">
    <source>
        <dbReference type="Pfam" id="PF00912"/>
    </source>
</evidence>
<evidence type="ECO:0000256" key="22">
    <source>
        <dbReference type="NCBIfam" id="TIGR02071"/>
    </source>
</evidence>
<evidence type="ECO:0000256" key="25">
    <source>
        <dbReference type="SAM" id="Phobius"/>
    </source>
</evidence>
<keyword evidence="11 23" id="KW-0808">Transferase</keyword>
<dbReference type="Gene3D" id="3.30.2060.10">
    <property type="entry name" value="Penicillin-binding protein 1b domain"/>
    <property type="match status" value="1"/>
</dbReference>
<sequence length="768" mass="84612">MAVNSRSIKIGVISVLVLAISIGGVLFAGYLLKLDKEIRDRFAGARWALPAQVYAAPQELYVGQGINAHDLVHELQRLGYRQDATLGNTGTYVGGAQHVDLYVRGFDFWDGVQAPERLSVDFSGDLVTALKDLDSSKDLDIVRLDPMLIGSIYPKQGEDRVLIKLSDVPPMLAKGLVAVEDHGFYEHSGISLKAIFRASIANLRAGHVVQGGSTLTQQLIKNFFLSNRQTFTRKINEALMAMLLESHYSKDQILEAYMNEVALGQDGNRAVHGFGLGSHFYFNKPLNELRPQEIALLVGLVKGPTYYNPRRYPKHALARRNLVLSVFRDEGLISDAEYKKDITLPLGVAGGRGGGAERYPAFVDLVKRQLENDYKDEDLTNEGLRIFTTLDPRVQESLENRIVEELPEIEKQRRMKPGTLEGAGVVTSADRGEVLALVGGRDVRFPGFNRALDSRRSIGSLAKPFVYLTALEHPEQYNLETMIDDEPIELRMPGAPVWSPHNYDRKLHGPQHLYNALAHSINLPTVRLGLALGPANVLKTMRQAGYDGDAKALPSIFLGAVDASPLQIAQMYGTLASGGFQSSPSAIREVQTKDGKPLQRFPLQLKQTFAEGPIYLITWAMEKVMTIGTGRSAYTQLSPDTVVAGKSGTTDDYRDSWFAGFGADRVTVVWVGRDDNQSTGLTGSTGALQVWSRVMKDIHVRSIDNVPPPTVEEVQIDPDSGLRADDNCYDAVTVPYLQNSGPQEWAPCSAQANQTQGPMQWLKDIFGH</sequence>
<keyword evidence="12" id="KW-0378">Hydrolase</keyword>
<evidence type="ECO:0000256" key="2">
    <source>
        <dbReference type="ARBA" id="ARBA00004236"/>
    </source>
</evidence>
<keyword evidence="25" id="KW-0812">Transmembrane</keyword>
<dbReference type="SUPFAM" id="SSF53955">
    <property type="entry name" value="Lysozyme-like"/>
    <property type="match status" value="1"/>
</dbReference>
<evidence type="ECO:0000256" key="10">
    <source>
        <dbReference type="ARBA" id="ARBA00022676"/>
    </source>
</evidence>
<dbReference type="Gene3D" id="3.40.710.10">
    <property type="entry name" value="DD-peptidase/beta-lactamase superfamily"/>
    <property type="match status" value="1"/>
</dbReference>
<evidence type="ECO:0000256" key="19">
    <source>
        <dbReference type="ARBA" id="ARBA00032454"/>
    </source>
</evidence>
<evidence type="ECO:0000313" key="29">
    <source>
        <dbReference type="EMBL" id="NKF22560.1"/>
    </source>
</evidence>
<dbReference type="Pfam" id="PF14814">
    <property type="entry name" value="UB2H"/>
    <property type="match status" value="1"/>
</dbReference>
<dbReference type="InterPro" id="IPR028166">
    <property type="entry name" value="UB2H"/>
</dbReference>
<dbReference type="SUPFAM" id="SSF56601">
    <property type="entry name" value="beta-lactamase/transpeptidase-like"/>
    <property type="match status" value="1"/>
</dbReference>
<dbReference type="GO" id="GO:0071555">
    <property type="term" value="P:cell wall organization"/>
    <property type="evidence" value="ECO:0007669"/>
    <property type="project" value="UniProtKB-UniRule"/>
</dbReference>
<dbReference type="PANTHER" id="PTHR32282:SF11">
    <property type="entry name" value="PENICILLIN-BINDING PROTEIN 1B"/>
    <property type="match status" value="1"/>
</dbReference>
<comment type="pathway">
    <text evidence="3 23">Cell wall biogenesis; peptidoglycan biosynthesis.</text>
</comment>
<comment type="similarity">
    <text evidence="5 23">In the N-terminal section; belongs to the glycosyltransferase 51 family.</text>
</comment>
<dbReference type="GO" id="GO:0005886">
    <property type="term" value="C:plasma membrane"/>
    <property type="evidence" value="ECO:0007669"/>
    <property type="project" value="UniProtKB-SubCell"/>
</dbReference>
<evidence type="ECO:0000256" key="18">
    <source>
        <dbReference type="ARBA" id="ARBA00023316"/>
    </source>
</evidence>
<evidence type="ECO:0000256" key="14">
    <source>
        <dbReference type="ARBA" id="ARBA00022984"/>
    </source>
</evidence>
<evidence type="ECO:0000256" key="21">
    <source>
        <dbReference type="ARBA" id="ARBA00049902"/>
    </source>
</evidence>
<dbReference type="GO" id="GO:0030288">
    <property type="term" value="C:outer membrane-bounded periplasmic space"/>
    <property type="evidence" value="ECO:0007669"/>
    <property type="project" value="TreeGrafter"/>
</dbReference>
<evidence type="ECO:0000256" key="7">
    <source>
        <dbReference type="ARBA" id="ARBA00022475"/>
    </source>
</evidence>
<dbReference type="RefSeq" id="WP_168147807.1">
    <property type="nucleotide sequence ID" value="NZ_JAAVXB010000004.1"/>
</dbReference>
<evidence type="ECO:0000256" key="12">
    <source>
        <dbReference type="ARBA" id="ARBA00022801"/>
    </source>
</evidence>
<dbReference type="Proteomes" id="UP000653472">
    <property type="component" value="Unassembled WGS sequence"/>
</dbReference>
<dbReference type="AlphaFoldDB" id="A0A969WD01"/>
<dbReference type="GO" id="GO:0008360">
    <property type="term" value="P:regulation of cell shape"/>
    <property type="evidence" value="ECO:0007669"/>
    <property type="project" value="UniProtKB-UniRule"/>
</dbReference>
<comment type="subcellular location">
    <subcellularLocation>
        <location evidence="2">Cell membrane</location>
    </subcellularLocation>
</comment>
<protein>
    <recommendedName>
        <fullName evidence="6 22">Penicillin-binding protein 1B</fullName>
        <shortName evidence="23">PBP-1b</shortName>
        <shortName evidence="23">PBP1b</shortName>
    </recommendedName>
    <alternativeName>
        <fullName evidence="19 23">Murein polymerase</fullName>
    </alternativeName>
</protein>
<feature type="active site" description="Proton donor; for transglycosylase activity" evidence="24">
    <location>
        <position position="180"/>
    </location>
</feature>
<feature type="domain" description="Penicillin-binding protein transpeptidase" evidence="26">
    <location>
        <begin position="422"/>
        <end position="677"/>
    </location>
</feature>
<comment type="similarity">
    <text evidence="4 23">In the C-terminal section; belongs to the transpeptidase family.</text>
</comment>
<evidence type="ECO:0000256" key="11">
    <source>
        <dbReference type="ARBA" id="ARBA00022679"/>
    </source>
</evidence>
<dbReference type="InterPro" id="IPR036950">
    <property type="entry name" value="PBP_transglycosylase"/>
</dbReference>
<evidence type="ECO:0000256" key="1">
    <source>
        <dbReference type="ARBA" id="ARBA00002624"/>
    </source>
</evidence>
<dbReference type="Pfam" id="PF00905">
    <property type="entry name" value="Transpeptidase"/>
    <property type="match status" value="1"/>
</dbReference>
<evidence type="ECO:0000256" key="8">
    <source>
        <dbReference type="ARBA" id="ARBA00022645"/>
    </source>
</evidence>
<feature type="transmembrane region" description="Helical" evidence="25">
    <location>
        <begin position="12"/>
        <end position="32"/>
    </location>
</feature>
<comment type="catalytic activity">
    <reaction evidence="20">
        <text>Preferential cleavage: (Ac)2-L-Lys-D-Ala-|-D-Ala. Also transpeptidation of peptidyl-alanyl moieties that are N-acyl substituents of D-alanine.</text>
        <dbReference type="EC" id="3.4.16.4"/>
    </reaction>
</comment>
<evidence type="ECO:0000256" key="15">
    <source>
        <dbReference type="ARBA" id="ARBA00023136"/>
    </source>
</evidence>
<evidence type="ECO:0000256" key="23">
    <source>
        <dbReference type="PIRNR" id="PIRNR002799"/>
    </source>
</evidence>
<comment type="caution">
    <text evidence="29">The sequence shown here is derived from an EMBL/GenBank/DDBJ whole genome shotgun (WGS) entry which is preliminary data.</text>
</comment>
<dbReference type="InterPro" id="IPR012338">
    <property type="entry name" value="Beta-lactam/transpept-like"/>
</dbReference>
<evidence type="ECO:0000256" key="17">
    <source>
        <dbReference type="ARBA" id="ARBA00023268"/>
    </source>
</evidence>
<dbReference type="InterPro" id="IPR011813">
    <property type="entry name" value="PBP_1b"/>
</dbReference>
<dbReference type="GO" id="GO:0009252">
    <property type="term" value="P:peptidoglycan biosynthetic process"/>
    <property type="evidence" value="ECO:0007669"/>
    <property type="project" value="UniProtKB-UniRule"/>
</dbReference>
<keyword evidence="8" id="KW-0121">Carboxypeptidase</keyword>
<evidence type="ECO:0000256" key="20">
    <source>
        <dbReference type="ARBA" id="ARBA00034000"/>
    </source>
</evidence>
<keyword evidence="10 23" id="KW-0328">Glycosyltransferase</keyword>
<dbReference type="GO" id="GO:0009002">
    <property type="term" value="F:serine-type D-Ala-D-Ala carboxypeptidase activity"/>
    <property type="evidence" value="ECO:0007669"/>
    <property type="project" value="UniProtKB-EC"/>
</dbReference>
<keyword evidence="15 25" id="KW-0472">Membrane</keyword>
<gene>
    <name evidence="29" type="primary">mrcB</name>
    <name evidence="29" type="ORF">G7Y82_09530</name>
</gene>
<dbReference type="PANTHER" id="PTHR32282">
    <property type="entry name" value="BINDING PROTEIN TRANSPEPTIDASE, PUTATIVE-RELATED"/>
    <property type="match status" value="1"/>
</dbReference>
<feature type="domain" description="Glycosyl transferase family 51" evidence="27">
    <location>
        <begin position="151"/>
        <end position="325"/>
    </location>
</feature>
<keyword evidence="13 23" id="KW-0133">Cell shape</keyword>
<feature type="domain" description="Bifunctional transglycosylase second" evidence="28">
    <location>
        <begin position="60"/>
        <end position="144"/>
    </location>
</feature>
<dbReference type="InterPro" id="IPR023346">
    <property type="entry name" value="Lysozyme-like_dom_sf"/>
</dbReference>
<dbReference type="Gene3D" id="1.10.3810.10">
    <property type="entry name" value="Biosynthetic peptidoglycan transglycosylase-like"/>
    <property type="match status" value="1"/>
</dbReference>
<dbReference type="GO" id="GO:0008955">
    <property type="term" value="F:peptidoglycan glycosyltransferase activity"/>
    <property type="evidence" value="ECO:0007669"/>
    <property type="project" value="UniProtKB-UniRule"/>
</dbReference>
<dbReference type="EMBL" id="JAAVXB010000004">
    <property type="protein sequence ID" value="NKF22560.1"/>
    <property type="molecule type" value="Genomic_DNA"/>
</dbReference>
<dbReference type="Pfam" id="PF00912">
    <property type="entry name" value="Transgly"/>
    <property type="match status" value="1"/>
</dbReference>
<keyword evidence="16" id="KW-0046">Antibiotic resistance</keyword>
<dbReference type="InterPro" id="IPR001460">
    <property type="entry name" value="PCN-bd_Tpept"/>
</dbReference>
<evidence type="ECO:0000256" key="9">
    <source>
        <dbReference type="ARBA" id="ARBA00022670"/>
    </source>
</evidence>
<keyword evidence="30" id="KW-1185">Reference proteome</keyword>
<dbReference type="InterPro" id="IPR050396">
    <property type="entry name" value="Glycosyltr_51/Transpeptidase"/>
</dbReference>
<proteinExistence type="inferred from homology"/>
<evidence type="ECO:0000256" key="16">
    <source>
        <dbReference type="ARBA" id="ARBA00023251"/>
    </source>
</evidence>
<dbReference type="GO" id="GO:0006508">
    <property type="term" value="P:proteolysis"/>
    <property type="evidence" value="ECO:0007669"/>
    <property type="project" value="UniProtKB-KW"/>
</dbReference>
<reference evidence="29" key="1">
    <citation type="submission" date="2020-03" db="EMBL/GenBank/DDBJ databases">
        <title>Solimonas marina sp. nov., isolated from deep seawater of the Pacific Ocean.</title>
        <authorList>
            <person name="Liu X."/>
            <person name="Lai Q."/>
            <person name="Sun F."/>
            <person name="Gai Y."/>
            <person name="Li G."/>
            <person name="Shao Z."/>
        </authorList>
    </citation>
    <scope>NUCLEOTIDE SEQUENCE</scope>
    <source>
        <strain evidence="29">C16B3</strain>
    </source>
</reference>
<evidence type="ECO:0000313" key="30">
    <source>
        <dbReference type="Proteomes" id="UP000653472"/>
    </source>
</evidence>
<keyword evidence="25" id="KW-1133">Transmembrane helix</keyword>
<evidence type="ECO:0000259" key="28">
    <source>
        <dbReference type="Pfam" id="PF14814"/>
    </source>
</evidence>
<evidence type="ECO:0000256" key="5">
    <source>
        <dbReference type="ARBA" id="ARBA00007739"/>
    </source>
</evidence>
<evidence type="ECO:0000256" key="6">
    <source>
        <dbReference type="ARBA" id="ARBA00018637"/>
    </source>
</evidence>
<dbReference type="GO" id="GO:0009274">
    <property type="term" value="C:peptidoglycan-based cell wall"/>
    <property type="evidence" value="ECO:0007669"/>
    <property type="project" value="UniProtKB-UniRule"/>
</dbReference>
<keyword evidence="9" id="KW-0645">Protease</keyword>
<dbReference type="GO" id="GO:0008658">
    <property type="term" value="F:penicillin binding"/>
    <property type="evidence" value="ECO:0007669"/>
    <property type="project" value="UniProtKB-UniRule"/>
</dbReference>
<comment type="function">
    <text evidence="1 23">Cell wall formation. Synthesis of cross-linked peptidoglycan from the lipid intermediates. The enzyme has a penicillin-insensitive transglycosylase N-terminal domain (formation of linear glycan strands) and a penicillin-sensitive transpeptidase C-terminal domain (cross-linking of the peptide subunits).</text>
</comment>
<evidence type="ECO:0000256" key="13">
    <source>
        <dbReference type="ARBA" id="ARBA00022960"/>
    </source>
</evidence>
<keyword evidence="14 23" id="KW-0573">Peptidoglycan synthesis</keyword>
<comment type="catalytic activity">
    <reaction evidence="21">
        <text>[GlcNAc-(1-&gt;4)-Mur2Ac(oyl-L-Ala-gamma-D-Glu-L-Lys-D-Ala-D-Ala)](n)-di-trans,octa-cis-undecaprenyl diphosphate + beta-D-GlcNAc-(1-&gt;4)-Mur2Ac(oyl-L-Ala-gamma-D-Glu-L-Lys-D-Ala-D-Ala)-di-trans,octa-cis-undecaprenyl diphosphate = [GlcNAc-(1-&gt;4)-Mur2Ac(oyl-L-Ala-gamma-D-Glu-L-Lys-D-Ala-D-Ala)](n+1)-di-trans,octa-cis-undecaprenyl diphosphate + di-trans,octa-cis-undecaprenyl diphosphate + H(+)</text>
        <dbReference type="Rhea" id="RHEA:23708"/>
        <dbReference type="Rhea" id="RHEA-COMP:9602"/>
        <dbReference type="Rhea" id="RHEA-COMP:9603"/>
        <dbReference type="ChEBI" id="CHEBI:15378"/>
        <dbReference type="ChEBI" id="CHEBI:58405"/>
        <dbReference type="ChEBI" id="CHEBI:60033"/>
        <dbReference type="ChEBI" id="CHEBI:78435"/>
        <dbReference type="EC" id="2.4.99.28"/>
    </reaction>
</comment>